<protein>
    <submittedName>
        <fullName evidence="1">Uncharacterized protein</fullName>
    </submittedName>
</protein>
<evidence type="ECO:0000313" key="1">
    <source>
        <dbReference type="EMBL" id="RYJ39838.1"/>
    </source>
</evidence>
<gene>
    <name evidence="1" type="ORF">NU08_0594</name>
</gene>
<reference evidence="1 2" key="1">
    <citation type="submission" date="2014-12" db="EMBL/GenBank/DDBJ databases">
        <title>Genome sequence of Flavobacterium anhuiense RCM74.</title>
        <authorList>
            <person name="Kim J.F."/>
            <person name="Song J.Y."/>
            <person name="Kwak M.-J."/>
            <person name="Lee S.-W."/>
        </authorList>
    </citation>
    <scope>NUCLEOTIDE SEQUENCE [LARGE SCALE GENOMIC DNA]</scope>
    <source>
        <strain evidence="1 2">RCM74</strain>
    </source>
</reference>
<comment type="caution">
    <text evidence="1">The sequence shown here is derived from an EMBL/GenBank/DDBJ whole genome shotgun (WGS) entry which is preliminary data.</text>
</comment>
<sequence length="59" mass="7007">MRKFYDIVFIYSKKYSHKPMLSLYFGCFLSCFGLAKKAILSFGGKTALNDFYFYLFFKT</sequence>
<dbReference type="Proteomes" id="UP000290433">
    <property type="component" value="Unassembled WGS sequence"/>
</dbReference>
<accession>A0A444W2E6</accession>
<name>A0A444W2E6_9FLAO</name>
<organism evidence="1 2">
    <name type="scientific">Flavobacterium anhuiense</name>
    <dbReference type="NCBI Taxonomy" id="459526"/>
    <lineage>
        <taxon>Bacteria</taxon>
        <taxon>Pseudomonadati</taxon>
        <taxon>Bacteroidota</taxon>
        <taxon>Flavobacteriia</taxon>
        <taxon>Flavobacteriales</taxon>
        <taxon>Flavobacteriaceae</taxon>
        <taxon>Flavobacterium</taxon>
    </lineage>
</organism>
<dbReference type="EMBL" id="JUIV01000002">
    <property type="protein sequence ID" value="RYJ39838.1"/>
    <property type="molecule type" value="Genomic_DNA"/>
</dbReference>
<proteinExistence type="predicted"/>
<evidence type="ECO:0000313" key="2">
    <source>
        <dbReference type="Proteomes" id="UP000290433"/>
    </source>
</evidence>
<dbReference type="AlphaFoldDB" id="A0A444W2E6"/>